<gene>
    <name evidence="1" type="ORF">MRATA1EN22A_LOCUS7158</name>
</gene>
<proteinExistence type="predicted"/>
<evidence type="ECO:0000313" key="2">
    <source>
        <dbReference type="Proteomes" id="UP001162501"/>
    </source>
</evidence>
<name>A0AC59YJW5_RANTA</name>
<accession>A0AC59YJW5</accession>
<dbReference type="Proteomes" id="UP001162501">
    <property type="component" value="Chromosome 17"/>
</dbReference>
<reference evidence="1" key="1">
    <citation type="submission" date="2023-05" db="EMBL/GenBank/DDBJ databases">
        <authorList>
            <consortium name="ELIXIR-Norway"/>
        </authorList>
    </citation>
    <scope>NUCLEOTIDE SEQUENCE</scope>
</reference>
<protein>
    <submittedName>
        <fullName evidence="1">Uncharacterized protein</fullName>
    </submittedName>
</protein>
<dbReference type="EMBL" id="OX596101">
    <property type="protein sequence ID" value="CAM9766887.1"/>
    <property type="molecule type" value="Genomic_DNA"/>
</dbReference>
<reference evidence="1" key="2">
    <citation type="submission" date="2025-03" db="EMBL/GenBank/DDBJ databases">
        <authorList>
            <consortium name="ELIXIR-Norway"/>
            <consortium name="Elixir Norway"/>
        </authorList>
    </citation>
    <scope>NUCLEOTIDE SEQUENCE</scope>
</reference>
<organism evidence="1 2">
    <name type="scientific">Rangifer tarandus platyrhynchus</name>
    <name type="common">Svalbard reindeer</name>
    <dbReference type="NCBI Taxonomy" id="3082113"/>
    <lineage>
        <taxon>Eukaryota</taxon>
        <taxon>Metazoa</taxon>
        <taxon>Chordata</taxon>
        <taxon>Craniata</taxon>
        <taxon>Vertebrata</taxon>
        <taxon>Euteleostomi</taxon>
        <taxon>Mammalia</taxon>
        <taxon>Eutheria</taxon>
        <taxon>Laurasiatheria</taxon>
        <taxon>Artiodactyla</taxon>
        <taxon>Ruminantia</taxon>
        <taxon>Pecora</taxon>
        <taxon>Cervidae</taxon>
        <taxon>Odocoileinae</taxon>
        <taxon>Rangifer</taxon>
    </lineage>
</organism>
<evidence type="ECO:0000313" key="1">
    <source>
        <dbReference type="EMBL" id="CAM9766887.1"/>
    </source>
</evidence>
<sequence length="112" mass="11890">MEMKENKSGSAVSDGDSAHSGTGQVPARKPCESRRTSNLRLVLEILTVCEGFTLLQPAGSPRWKRSVSVLSSVTAIQEVPTRPASSSKAAERVLPGAGECAASEEDLPRRPE</sequence>